<evidence type="ECO:0000256" key="3">
    <source>
        <dbReference type="ARBA" id="ARBA00022777"/>
    </source>
</evidence>
<dbReference type="GO" id="GO:1990424">
    <property type="term" value="F:protein arginine kinase activity"/>
    <property type="evidence" value="ECO:0007669"/>
    <property type="project" value="UniProtKB-EC"/>
</dbReference>
<dbReference type="CDD" id="cd07930">
    <property type="entry name" value="bacterial_phosphagen_kinase"/>
    <property type="match status" value="1"/>
</dbReference>
<dbReference type="GO" id="GO:0005524">
    <property type="term" value="F:ATP binding"/>
    <property type="evidence" value="ECO:0007669"/>
    <property type="project" value="UniProtKB-KW"/>
</dbReference>
<keyword evidence="4" id="KW-0067">ATP-binding</keyword>
<dbReference type="InterPro" id="IPR000749">
    <property type="entry name" value="ATP-guanido_PTrfase"/>
</dbReference>
<comment type="caution">
    <text evidence="6">The sequence shown here is derived from an EMBL/GenBank/DDBJ whole genome shotgun (WGS) entry which is preliminary data.</text>
</comment>
<dbReference type="GO" id="GO:0046314">
    <property type="term" value="P:phosphocreatine biosynthetic process"/>
    <property type="evidence" value="ECO:0007669"/>
    <property type="project" value="InterPro"/>
</dbReference>
<dbReference type="AlphaFoldDB" id="A0A644YJY3"/>
<dbReference type="InterPro" id="IPR022415">
    <property type="entry name" value="ATP-guanido_PTrfase_AS"/>
</dbReference>
<dbReference type="InterPro" id="IPR023660">
    <property type="entry name" value="Arg_Kinase"/>
</dbReference>
<dbReference type="Gene3D" id="3.30.590.10">
    <property type="entry name" value="Glutamine synthetase/guanido kinase, catalytic domain"/>
    <property type="match status" value="1"/>
</dbReference>
<gene>
    <name evidence="6" type="primary">mcsB_4</name>
    <name evidence="6" type="ORF">SDC9_74720</name>
</gene>
<dbReference type="EC" id="2.7.14.1" evidence="6"/>
<dbReference type="EMBL" id="VSSQ01005189">
    <property type="protein sequence ID" value="MPM28201.1"/>
    <property type="molecule type" value="Genomic_DNA"/>
</dbReference>
<dbReference type="PROSITE" id="PS51510">
    <property type="entry name" value="PHOSPHAGEN_KINASE_C"/>
    <property type="match status" value="1"/>
</dbReference>
<sequence length="340" mass="38625">MENWIKAETSFEDIVISSRVRLARNLKNYFFPNKLDTHKGREVVAIVEEAFYKSAYMEENFKSIYMWDNDDITNKSFLEKHLISDKLIINKDRAAFIKDSNETINIMINEEDHLRLQCIVGGLNLKEAYNEINKIDNLLEESLDFAYDKDLGYLTTCPTNVGTGLRASVMVHLPALTKSGAIDGMINMLSKMGLTIRGLFGEGSKGYGNIYQISNQVTLGPSEEEIIDNLLAVINNIISEEKSAREKYMKSYENETKDSIMRSLGILRYANVITSKEALNLLSYVRLGVEVGIIKDIDKKLLNSLMVDILSSTMQLKAGLTMSEKERDIKRAEIIRNSFK</sequence>
<proteinExistence type="inferred from homology"/>
<evidence type="ECO:0000313" key="6">
    <source>
        <dbReference type="EMBL" id="MPM28201.1"/>
    </source>
</evidence>
<feature type="domain" description="Phosphagen kinase C-terminal" evidence="5">
    <location>
        <begin position="14"/>
        <end position="244"/>
    </location>
</feature>
<dbReference type="NCBIfam" id="NF002194">
    <property type="entry name" value="PRK01059.1-4"/>
    <property type="match status" value="1"/>
</dbReference>
<name>A0A644YJY3_9ZZZZ</name>
<dbReference type="PANTHER" id="PTHR11547">
    <property type="entry name" value="ARGININE OR CREATINE KINASE"/>
    <property type="match status" value="1"/>
</dbReference>
<reference evidence="6" key="1">
    <citation type="submission" date="2019-08" db="EMBL/GenBank/DDBJ databases">
        <authorList>
            <person name="Kucharzyk K."/>
            <person name="Murdoch R.W."/>
            <person name="Higgins S."/>
            <person name="Loffler F."/>
        </authorList>
    </citation>
    <scope>NUCLEOTIDE SEQUENCE</scope>
</reference>
<dbReference type="Pfam" id="PF00217">
    <property type="entry name" value="ATP-gua_Ptrans"/>
    <property type="match status" value="1"/>
</dbReference>
<keyword evidence="3 6" id="KW-0418">Kinase</keyword>
<dbReference type="PANTHER" id="PTHR11547:SF38">
    <property type="entry name" value="ARGININE KINASE 1-RELATED"/>
    <property type="match status" value="1"/>
</dbReference>
<organism evidence="6">
    <name type="scientific">bioreactor metagenome</name>
    <dbReference type="NCBI Taxonomy" id="1076179"/>
    <lineage>
        <taxon>unclassified sequences</taxon>
        <taxon>metagenomes</taxon>
        <taxon>ecological metagenomes</taxon>
    </lineage>
</organism>
<keyword evidence="2" id="KW-0547">Nucleotide-binding</keyword>
<dbReference type="GO" id="GO:0005615">
    <property type="term" value="C:extracellular space"/>
    <property type="evidence" value="ECO:0007669"/>
    <property type="project" value="TreeGrafter"/>
</dbReference>
<accession>A0A644YJY3</accession>
<keyword evidence="1 6" id="KW-0808">Transferase</keyword>
<evidence type="ECO:0000256" key="4">
    <source>
        <dbReference type="ARBA" id="ARBA00022840"/>
    </source>
</evidence>
<dbReference type="InterPro" id="IPR022414">
    <property type="entry name" value="ATP-guanido_PTrfase_cat"/>
</dbReference>
<evidence type="ECO:0000256" key="2">
    <source>
        <dbReference type="ARBA" id="ARBA00022741"/>
    </source>
</evidence>
<evidence type="ECO:0000256" key="1">
    <source>
        <dbReference type="ARBA" id="ARBA00022679"/>
    </source>
</evidence>
<dbReference type="HAMAP" id="MF_00602">
    <property type="entry name" value="Prot_Arg_kinase"/>
    <property type="match status" value="1"/>
</dbReference>
<dbReference type="InterPro" id="IPR014746">
    <property type="entry name" value="Gln_synth/guanido_kin_cat_dom"/>
</dbReference>
<dbReference type="PROSITE" id="PS00112">
    <property type="entry name" value="PHOSPHAGEN_KINASE"/>
    <property type="match status" value="1"/>
</dbReference>
<protein>
    <submittedName>
        <fullName evidence="6">Protein-arginine kinase</fullName>
        <ecNumber evidence="6">2.7.14.1</ecNumber>
    </submittedName>
</protein>
<evidence type="ECO:0000259" key="5">
    <source>
        <dbReference type="PROSITE" id="PS51510"/>
    </source>
</evidence>
<dbReference type="SUPFAM" id="SSF55931">
    <property type="entry name" value="Glutamine synthetase/guanido kinase"/>
    <property type="match status" value="1"/>
</dbReference>
<dbReference type="GO" id="GO:0004111">
    <property type="term" value="F:creatine kinase activity"/>
    <property type="evidence" value="ECO:0007669"/>
    <property type="project" value="InterPro"/>
</dbReference>